<feature type="domain" description="DDE-1" evidence="1">
    <location>
        <begin position="3"/>
        <end position="87"/>
    </location>
</feature>
<evidence type="ECO:0000313" key="2">
    <source>
        <dbReference type="EMBL" id="RPA89282.1"/>
    </source>
</evidence>
<dbReference type="InterPro" id="IPR004875">
    <property type="entry name" value="DDE_SF_endonuclease_dom"/>
</dbReference>
<accession>A0A3N4ISX7</accession>
<feature type="non-terminal residue" evidence="2">
    <location>
        <position position="90"/>
    </location>
</feature>
<keyword evidence="3" id="KW-1185">Reference proteome</keyword>
<sequence>ITVSPTGYMNERIALAWLDHFIKHAGASLDQYWHILLLGGHITHCYNDFVIKCHENHIIPFQFPSHLTHILQPFDVGVFRPWKHYHNKAI</sequence>
<dbReference type="EMBL" id="ML120596">
    <property type="protein sequence ID" value="RPA89282.1"/>
    <property type="molecule type" value="Genomic_DNA"/>
</dbReference>
<feature type="non-terminal residue" evidence="2">
    <location>
        <position position="1"/>
    </location>
</feature>
<name>A0A3N4ISX7_9PEZI</name>
<evidence type="ECO:0000313" key="3">
    <source>
        <dbReference type="Proteomes" id="UP000276215"/>
    </source>
</evidence>
<organism evidence="2 3">
    <name type="scientific">Choiromyces venosus 120613-1</name>
    <dbReference type="NCBI Taxonomy" id="1336337"/>
    <lineage>
        <taxon>Eukaryota</taxon>
        <taxon>Fungi</taxon>
        <taxon>Dikarya</taxon>
        <taxon>Ascomycota</taxon>
        <taxon>Pezizomycotina</taxon>
        <taxon>Pezizomycetes</taxon>
        <taxon>Pezizales</taxon>
        <taxon>Tuberaceae</taxon>
        <taxon>Choiromyces</taxon>
    </lineage>
</organism>
<dbReference type="AlphaFoldDB" id="A0A3N4ISX7"/>
<proteinExistence type="predicted"/>
<protein>
    <submittedName>
        <fullName evidence="2">Transposase</fullName>
    </submittedName>
</protein>
<dbReference type="GO" id="GO:0003676">
    <property type="term" value="F:nucleic acid binding"/>
    <property type="evidence" value="ECO:0007669"/>
    <property type="project" value="InterPro"/>
</dbReference>
<dbReference type="Proteomes" id="UP000276215">
    <property type="component" value="Unassembled WGS sequence"/>
</dbReference>
<reference evidence="2 3" key="1">
    <citation type="journal article" date="2018" name="Nat. Ecol. Evol.">
        <title>Pezizomycetes genomes reveal the molecular basis of ectomycorrhizal truffle lifestyle.</title>
        <authorList>
            <person name="Murat C."/>
            <person name="Payen T."/>
            <person name="Noel B."/>
            <person name="Kuo A."/>
            <person name="Morin E."/>
            <person name="Chen J."/>
            <person name="Kohler A."/>
            <person name="Krizsan K."/>
            <person name="Balestrini R."/>
            <person name="Da Silva C."/>
            <person name="Montanini B."/>
            <person name="Hainaut M."/>
            <person name="Levati E."/>
            <person name="Barry K.W."/>
            <person name="Belfiori B."/>
            <person name="Cichocki N."/>
            <person name="Clum A."/>
            <person name="Dockter R.B."/>
            <person name="Fauchery L."/>
            <person name="Guy J."/>
            <person name="Iotti M."/>
            <person name="Le Tacon F."/>
            <person name="Lindquist E.A."/>
            <person name="Lipzen A."/>
            <person name="Malagnac F."/>
            <person name="Mello A."/>
            <person name="Molinier V."/>
            <person name="Miyauchi S."/>
            <person name="Poulain J."/>
            <person name="Riccioni C."/>
            <person name="Rubini A."/>
            <person name="Sitrit Y."/>
            <person name="Splivallo R."/>
            <person name="Traeger S."/>
            <person name="Wang M."/>
            <person name="Zifcakova L."/>
            <person name="Wipf D."/>
            <person name="Zambonelli A."/>
            <person name="Paolocci F."/>
            <person name="Nowrousian M."/>
            <person name="Ottonello S."/>
            <person name="Baldrian P."/>
            <person name="Spatafora J.W."/>
            <person name="Henrissat B."/>
            <person name="Nagy L.G."/>
            <person name="Aury J.M."/>
            <person name="Wincker P."/>
            <person name="Grigoriev I.V."/>
            <person name="Bonfante P."/>
            <person name="Martin F.M."/>
        </authorList>
    </citation>
    <scope>NUCLEOTIDE SEQUENCE [LARGE SCALE GENOMIC DNA]</scope>
    <source>
        <strain evidence="2 3">120613-1</strain>
    </source>
</reference>
<dbReference type="OrthoDB" id="5420958at2759"/>
<gene>
    <name evidence="2" type="ORF">L873DRAFT_1564224</name>
</gene>
<evidence type="ECO:0000259" key="1">
    <source>
        <dbReference type="Pfam" id="PF03184"/>
    </source>
</evidence>
<dbReference type="STRING" id="1336337.A0A3N4ISX7"/>
<dbReference type="Pfam" id="PF03184">
    <property type="entry name" value="DDE_1"/>
    <property type="match status" value="1"/>
</dbReference>